<dbReference type="PANTHER" id="PTHR35525">
    <property type="entry name" value="BLL6575 PROTEIN"/>
    <property type="match status" value="1"/>
</dbReference>
<gene>
    <name evidence="2" type="ORF">CLV46_3046</name>
</gene>
<evidence type="ECO:0000259" key="1">
    <source>
        <dbReference type="Pfam" id="PF11706"/>
    </source>
</evidence>
<organism evidence="2 3">
    <name type="scientific">Diaminobutyricimonas aerilata</name>
    <dbReference type="NCBI Taxonomy" id="1162967"/>
    <lineage>
        <taxon>Bacteria</taxon>
        <taxon>Bacillati</taxon>
        <taxon>Actinomycetota</taxon>
        <taxon>Actinomycetes</taxon>
        <taxon>Micrococcales</taxon>
        <taxon>Microbacteriaceae</taxon>
        <taxon>Diaminobutyricimonas</taxon>
    </lineage>
</organism>
<dbReference type="InterPro" id="IPR023286">
    <property type="entry name" value="ABATE_dom_sf"/>
</dbReference>
<sequence length="183" mass="20357">MFTHDTVDALVFLAALVNTTPTSSDSETEELSTVAELEVLLDAHGYFGRRDGTIEELQEVQALREVFRELWALPTDDAVPVVNRMLADAGALPQLVRHDAQDWHIHAVGFDAPLATRILVEGAMAFVDVIRTEHRDRLRVCAADRCDTVLLDQSRNGSRRFCSDGCANRTHVSAYRARKAARV</sequence>
<feature type="domain" description="Zinc finger CGNR" evidence="1">
    <location>
        <begin position="137"/>
        <end position="179"/>
    </location>
</feature>
<dbReference type="Pfam" id="PF11706">
    <property type="entry name" value="zf-CGNR"/>
    <property type="match status" value="1"/>
</dbReference>
<accession>A0A2M9CNM2</accession>
<protein>
    <submittedName>
        <fullName evidence="2">Putative RNA-binding Zn ribbon-like protein</fullName>
    </submittedName>
</protein>
<evidence type="ECO:0000313" key="2">
    <source>
        <dbReference type="EMBL" id="PJJ73454.1"/>
    </source>
</evidence>
<dbReference type="Proteomes" id="UP000228758">
    <property type="component" value="Unassembled WGS sequence"/>
</dbReference>
<comment type="caution">
    <text evidence="2">The sequence shown here is derived from an EMBL/GenBank/DDBJ whole genome shotgun (WGS) entry which is preliminary data.</text>
</comment>
<dbReference type="RefSeq" id="WP_342746123.1">
    <property type="nucleotide sequence ID" value="NZ_PGFF01000001.1"/>
</dbReference>
<dbReference type="PANTHER" id="PTHR35525:SF3">
    <property type="entry name" value="BLL6575 PROTEIN"/>
    <property type="match status" value="1"/>
</dbReference>
<dbReference type="AlphaFoldDB" id="A0A2M9CNM2"/>
<keyword evidence="3" id="KW-1185">Reference proteome</keyword>
<dbReference type="SUPFAM" id="SSF160904">
    <property type="entry name" value="Jann2411-like"/>
    <property type="match status" value="1"/>
</dbReference>
<dbReference type="InterPro" id="IPR021005">
    <property type="entry name" value="Znf_CGNR"/>
</dbReference>
<dbReference type="Pfam" id="PF07336">
    <property type="entry name" value="ABATE"/>
    <property type="match status" value="1"/>
</dbReference>
<dbReference type="InterPro" id="IPR010852">
    <property type="entry name" value="ABATE"/>
</dbReference>
<dbReference type="EMBL" id="PGFF01000001">
    <property type="protein sequence ID" value="PJJ73454.1"/>
    <property type="molecule type" value="Genomic_DNA"/>
</dbReference>
<evidence type="ECO:0000313" key="3">
    <source>
        <dbReference type="Proteomes" id="UP000228758"/>
    </source>
</evidence>
<proteinExistence type="predicted"/>
<reference evidence="2 3" key="1">
    <citation type="submission" date="2017-11" db="EMBL/GenBank/DDBJ databases">
        <title>Genomic Encyclopedia of Archaeal and Bacterial Type Strains, Phase II (KMG-II): From Individual Species to Whole Genera.</title>
        <authorList>
            <person name="Goeker M."/>
        </authorList>
    </citation>
    <scope>NUCLEOTIDE SEQUENCE [LARGE SCALE GENOMIC DNA]</scope>
    <source>
        <strain evidence="2 3">DSM 27393</strain>
    </source>
</reference>
<dbReference type="Gene3D" id="1.10.3300.10">
    <property type="entry name" value="Jann2411-like domain"/>
    <property type="match status" value="1"/>
</dbReference>
<name>A0A2M9CNM2_9MICO</name>